<proteinExistence type="predicted"/>
<gene>
    <name evidence="2" type="ORF">BU23DRAFT_521359</name>
</gene>
<reference evidence="2" key="1">
    <citation type="journal article" date="2020" name="Stud. Mycol.">
        <title>101 Dothideomycetes genomes: a test case for predicting lifestyles and emergence of pathogens.</title>
        <authorList>
            <person name="Haridas S."/>
            <person name="Albert R."/>
            <person name="Binder M."/>
            <person name="Bloem J."/>
            <person name="Labutti K."/>
            <person name="Salamov A."/>
            <person name="Andreopoulos B."/>
            <person name="Baker S."/>
            <person name="Barry K."/>
            <person name="Bills G."/>
            <person name="Bluhm B."/>
            <person name="Cannon C."/>
            <person name="Castanera R."/>
            <person name="Culley D."/>
            <person name="Daum C."/>
            <person name="Ezra D."/>
            <person name="Gonzalez J."/>
            <person name="Henrissat B."/>
            <person name="Kuo A."/>
            <person name="Liang C."/>
            <person name="Lipzen A."/>
            <person name="Lutzoni F."/>
            <person name="Magnuson J."/>
            <person name="Mondo S."/>
            <person name="Nolan M."/>
            <person name="Ohm R."/>
            <person name="Pangilinan J."/>
            <person name="Park H.-J."/>
            <person name="Ramirez L."/>
            <person name="Alfaro M."/>
            <person name="Sun H."/>
            <person name="Tritt A."/>
            <person name="Yoshinaga Y."/>
            <person name="Zwiers L.-H."/>
            <person name="Turgeon B."/>
            <person name="Goodwin S."/>
            <person name="Spatafora J."/>
            <person name="Crous P."/>
            <person name="Grigoriev I."/>
        </authorList>
    </citation>
    <scope>NUCLEOTIDE SEQUENCE</scope>
    <source>
        <strain evidence="2">CBS 107.79</strain>
    </source>
</reference>
<sequence length="368" mass="41419">MSPSHASITKDPHTTPPSSLATHPLTPPPTDEKPLAQAPRVIALFKEIQAGRHLKREPWTEFQLSAGEYDEIERQLRRDEDLLGYVKDKIRYDYSTESDRLVVRMPTAVHELFVARIEDAIFSQLKSIREGLGTAASFAQKLFPARSTEVHFPVHDNVAGRDSKHEPDASFWHEDAQYPGVVIEVAYSQKKKRLGRLAEDYLLDSDANIRVVVGLDIEYGKKGSRRAALSTWRTHLVHTADGDELQVVQEATDEIFRDEQGIATDYPGLQLNLSDFAHNGLVRESMGNLDRELIVPTQQLCEFLNAAEVKVRQKGSLGRDPLPAGVKKRKRSETPPEEIASADEARYVEEEERAAKRIAEGDSDYEDD</sequence>
<keyword evidence="3" id="KW-1185">Reference proteome</keyword>
<dbReference type="AlphaFoldDB" id="A0A6A5UH39"/>
<name>A0A6A5UH39_9PLEO</name>
<evidence type="ECO:0000256" key="1">
    <source>
        <dbReference type="SAM" id="MobiDB-lite"/>
    </source>
</evidence>
<feature type="region of interest" description="Disordered" evidence="1">
    <location>
        <begin position="314"/>
        <end position="368"/>
    </location>
</feature>
<dbReference type="EMBL" id="ML976798">
    <property type="protein sequence ID" value="KAF1964241.1"/>
    <property type="molecule type" value="Genomic_DNA"/>
</dbReference>
<organism evidence="2 3">
    <name type="scientific">Bimuria novae-zelandiae CBS 107.79</name>
    <dbReference type="NCBI Taxonomy" id="1447943"/>
    <lineage>
        <taxon>Eukaryota</taxon>
        <taxon>Fungi</taxon>
        <taxon>Dikarya</taxon>
        <taxon>Ascomycota</taxon>
        <taxon>Pezizomycotina</taxon>
        <taxon>Dothideomycetes</taxon>
        <taxon>Pleosporomycetidae</taxon>
        <taxon>Pleosporales</taxon>
        <taxon>Massarineae</taxon>
        <taxon>Didymosphaeriaceae</taxon>
        <taxon>Bimuria</taxon>
    </lineage>
</organism>
<accession>A0A6A5UH39</accession>
<dbReference type="OrthoDB" id="3485856at2759"/>
<feature type="compositionally biased region" description="Basic and acidic residues" evidence="1">
    <location>
        <begin position="343"/>
        <end position="360"/>
    </location>
</feature>
<dbReference type="Proteomes" id="UP000800036">
    <property type="component" value="Unassembled WGS sequence"/>
</dbReference>
<feature type="region of interest" description="Disordered" evidence="1">
    <location>
        <begin position="1"/>
        <end position="36"/>
    </location>
</feature>
<protein>
    <submittedName>
        <fullName evidence="2">Uncharacterized protein</fullName>
    </submittedName>
</protein>
<evidence type="ECO:0000313" key="3">
    <source>
        <dbReference type="Proteomes" id="UP000800036"/>
    </source>
</evidence>
<evidence type="ECO:0000313" key="2">
    <source>
        <dbReference type="EMBL" id="KAF1964241.1"/>
    </source>
</evidence>